<dbReference type="Proteomes" id="UP000216207">
    <property type="component" value="Unassembled WGS sequence"/>
</dbReference>
<accession>A0A268NWB0</accession>
<evidence type="ECO:0000313" key="4">
    <source>
        <dbReference type="Proteomes" id="UP000216133"/>
    </source>
</evidence>
<proteinExistence type="predicted"/>
<protein>
    <submittedName>
        <fullName evidence="2">Uncharacterized protein</fullName>
    </submittedName>
</protein>
<dbReference type="Proteomes" id="UP000216133">
    <property type="component" value="Unassembled WGS sequence"/>
</dbReference>
<evidence type="ECO:0000313" key="3">
    <source>
        <dbReference type="EMBL" id="PAF27361.1"/>
    </source>
</evidence>
<comment type="caution">
    <text evidence="2">The sequence shown here is derived from an EMBL/GenBank/DDBJ whole genome shotgun (WGS) entry which is preliminary data.</text>
</comment>
<dbReference type="EMBL" id="NPCC01000030">
    <property type="protein sequence ID" value="PAE87708.1"/>
    <property type="molecule type" value="Genomic_DNA"/>
</dbReference>
<name>A0A268NWB0_SHOCL</name>
<evidence type="ECO:0000256" key="1">
    <source>
        <dbReference type="SAM" id="Coils"/>
    </source>
</evidence>
<sequence>MELKEKEILELLLKKITDLEAGLKQVKENNLEMANGIKELKENIERAQLEHNQDVKSEIDDLNEDQKSIREILGDHEVAIRSLRRIIG</sequence>
<feature type="coiled-coil region" evidence="1">
    <location>
        <begin position="9"/>
        <end position="72"/>
    </location>
</feature>
<keyword evidence="1" id="KW-0175">Coiled coil</keyword>
<dbReference type="EMBL" id="NPBS01000016">
    <property type="protein sequence ID" value="PAF27361.1"/>
    <property type="molecule type" value="Genomic_DNA"/>
</dbReference>
<evidence type="ECO:0000313" key="2">
    <source>
        <dbReference type="EMBL" id="PAE87708.1"/>
    </source>
</evidence>
<gene>
    <name evidence="3" type="ORF">CHH61_03835</name>
    <name evidence="2" type="ORF">CHH72_16855</name>
</gene>
<evidence type="ECO:0000313" key="5">
    <source>
        <dbReference type="Proteomes" id="UP000216207"/>
    </source>
</evidence>
<organism evidence="2 5">
    <name type="scientific">Shouchella clausii</name>
    <name type="common">Alkalihalobacillus clausii</name>
    <dbReference type="NCBI Taxonomy" id="79880"/>
    <lineage>
        <taxon>Bacteria</taxon>
        <taxon>Bacillati</taxon>
        <taxon>Bacillota</taxon>
        <taxon>Bacilli</taxon>
        <taxon>Bacillales</taxon>
        <taxon>Bacillaceae</taxon>
        <taxon>Shouchella</taxon>
    </lineage>
</organism>
<dbReference type="AlphaFoldDB" id="A0A268NWB0"/>
<reference evidence="4 5" key="1">
    <citation type="submission" date="2017-07" db="EMBL/GenBank/DDBJ databases">
        <title>Isolation and whole genome analysis of endospore-forming bacteria from heroin.</title>
        <authorList>
            <person name="Kalinowski J."/>
            <person name="Ahrens B."/>
            <person name="Al-Dilaimi A."/>
            <person name="Winkler A."/>
            <person name="Wibberg D."/>
            <person name="Schleenbecker U."/>
            <person name="Ruckert C."/>
            <person name="Wolfel R."/>
            <person name="Grass G."/>
        </authorList>
    </citation>
    <scope>NUCLEOTIDE SEQUENCE [LARGE SCALE GENOMIC DNA]</scope>
    <source>
        <strain evidence="3 4">7523-2</strain>
        <strain evidence="2 5">7539</strain>
    </source>
</reference>